<dbReference type="PROSITE" id="PS51186">
    <property type="entry name" value="GNAT"/>
    <property type="match status" value="1"/>
</dbReference>
<name>A0ABQ1ZK35_9BACL</name>
<evidence type="ECO:0000313" key="2">
    <source>
        <dbReference type="EMBL" id="GGH67597.1"/>
    </source>
</evidence>
<dbReference type="Pfam" id="PF13508">
    <property type="entry name" value="Acetyltransf_7"/>
    <property type="match status" value="1"/>
</dbReference>
<protein>
    <submittedName>
        <fullName evidence="2">N-acetyltransferase</fullName>
    </submittedName>
</protein>
<keyword evidence="3" id="KW-1185">Reference proteome</keyword>
<dbReference type="InterPro" id="IPR000182">
    <property type="entry name" value="GNAT_dom"/>
</dbReference>
<gene>
    <name evidence="2" type="ORF">GCM10007362_00740</name>
</gene>
<comment type="caution">
    <text evidence="2">The sequence shown here is derived from an EMBL/GenBank/DDBJ whole genome shotgun (WGS) entry which is preliminary data.</text>
</comment>
<evidence type="ECO:0000313" key="3">
    <source>
        <dbReference type="Proteomes" id="UP000605427"/>
    </source>
</evidence>
<dbReference type="Proteomes" id="UP000605427">
    <property type="component" value="Unassembled WGS sequence"/>
</dbReference>
<dbReference type="SUPFAM" id="SSF55729">
    <property type="entry name" value="Acyl-CoA N-acyltransferases (Nat)"/>
    <property type="match status" value="1"/>
</dbReference>
<reference evidence="3" key="1">
    <citation type="journal article" date="2019" name="Int. J. Syst. Evol. Microbiol.">
        <title>The Global Catalogue of Microorganisms (GCM) 10K type strain sequencing project: providing services to taxonomists for standard genome sequencing and annotation.</title>
        <authorList>
            <consortium name="The Broad Institute Genomics Platform"/>
            <consortium name="The Broad Institute Genome Sequencing Center for Infectious Disease"/>
            <person name="Wu L."/>
            <person name="Ma J."/>
        </authorList>
    </citation>
    <scope>NUCLEOTIDE SEQUENCE [LARGE SCALE GENOMIC DNA]</scope>
    <source>
        <strain evidence="3">CCM 8702</strain>
    </source>
</reference>
<feature type="domain" description="N-acetyltransferase" evidence="1">
    <location>
        <begin position="2"/>
        <end position="152"/>
    </location>
</feature>
<dbReference type="RefSeq" id="WP_172237469.1">
    <property type="nucleotide sequence ID" value="NZ_BMDD01000001.1"/>
</dbReference>
<proteinExistence type="predicted"/>
<sequence>MLQIRTVRKNSRKAELADRLYQKAFPERERIPMSFLLRKAKKDFVDFLAFYDADDFIGFAYMISHNDITFVQYLAIDPAHRSKGYGGAVLSLISEKYRGNRLVLNIEETGVAAENADQRAKRKRFYLNHGYRNAQYRMVHGAESYEVLVKGDEPIPYEFLRVFKIHMGFLMYLFFKPKLIPINAVSAMTRTRTTL</sequence>
<dbReference type="Gene3D" id="3.40.630.30">
    <property type="match status" value="1"/>
</dbReference>
<organism evidence="2 3">
    <name type="scientific">Saccharibacillus endophyticus</name>
    <dbReference type="NCBI Taxonomy" id="2060666"/>
    <lineage>
        <taxon>Bacteria</taxon>
        <taxon>Bacillati</taxon>
        <taxon>Bacillota</taxon>
        <taxon>Bacilli</taxon>
        <taxon>Bacillales</taxon>
        <taxon>Paenibacillaceae</taxon>
        <taxon>Saccharibacillus</taxon>
    </lineage>
</organism>
<dbReference type="InterPro" id="IPR016181">
    <property type="entry name" value="Acyl_CoA_acyltransferase"/>
</dbReference>
<evidence type="ECO:0000259" key="1">
    <source>
        <dbReference type="PROSITE" id="PS51186"/>
    </source>
</evidence>
<accession>A0ABQ1ZK35</accession>
<dbReference type="EMBL" id="BMDD01000001">
    <property type="protein sequence ID" value="GGH67597.1"/>
    <property type="molecule type" value="Genomic_DNA"/>
</dbReference>
<dbReference type="CDD" id="cd04301">
    <property type="entry name" value="NAT_SF"/>
    <property type="match status" value="1"/>
</dbReference>